<gene>
    <name evidence="2" type="ORF">PFR_JS10_1677</name>
</gene>
<dbReference type="InterPro" id="IPR038720">
    <property type="entry name" value="YprB_RNase_H-like_dom"/>
</dbReference>
<protein>
    <submittedName>
        <fullName evidence="2">Nuclease, RecB family</fullName>
    </submittedName>
</protein>
<feature type="domain" description="YprB ribonuclease H-like" evidence="1">
    <location>
        <begin position="403"/>
        <end position="585"/>
    </location>
</feature>
<dbReference type="RefSeq" id="WP_048734033.1">
    <property type="nucleotide sequence ID" value="NZ_CCYP01000011.1"/>
</dbReference>
<accession>A0A2C7ATN8</accession>
<dbReference type="AlphaFoldDB" id="A0A2C7ATN8"/>
<dbReference type="InterPro" id="IPR019993">
    <property type="entry name" value="RecB_nuclease_TM0106_put"/>
</dbReference>
<dbReference type="NCBIfam" id="TIGR03491">
    <property type="entry name" value="TM0106 family RecB-like putative nuclease"/>
    <property type="match status" value="1"/>
</dbReference>
<name>A0A2C7ATN8_9ACTN</name>
<evidence type="ECO:0000259" key="1">
    <source>
        <dbReference type="Pfam" id="PF13482"/>
    </source>
</evidence>
<proteinExistence type="predicted"/>
<sequence>MLDSYAARSCPVKTRNRFDRTVRLPVNTSSDIAIRASTDAMQELFTGSTAFKKEVMDALAAHPDAVDLRSLMDEDWSERSAATADAVAAGALLIIAPVLPLDVAGHRAGQPDVLVLGPPAPDGDTGYYPVIIKRHRVLEASPRGRRQPCTPLSGGQRLLRVAGCGVRTHREGDLLQLAHYRRILEATGWCSGGVPVAGIIGTDEILIRQGRPVLGRNRTHRPGDLKHLVISWANLGAKRLRTFARTASSGWRYRSSLERYDHEFAFRLRIAEIAARRTGSPDDPDPRVRPIVVHECESCPWWVACKPQLNDDDLSLRIDKARLDVHEITVLRSMGISTITDLACTDVEQLLPTYLPEVQHRPGAENRLRLAAERADMLAHGIAVKKTSVGPIELPAQGYSIDLDIETSAAARVYLWGFLVNDPDDDSGPHYVSFSRFEDLDHAGERALAEEAATWLVEQLTAHPEAKVYHYSDYEVVHIRRIARKSASPSLRELAQNWTRTNFFDLFPVVQKNFFGVHGLGLKKLAHNGAGFNWRDEDPGGLNSQCWFAEAVHGPNHEVRAGFATRVLEYNEDDLRATRALRAWMRTLS</sequence>
<dbReference type="Pfam" id="PF13482">
    <property type="entry name" value="RNase_H_2"/>
    <property type="match status" value="1"/>
</dbReference>
<dbReference type="EMBL" id="LT576035">
    <property type="protein sequence ID" value="SBN39320.1"/>
    <property type="molecule type" value="Genomic_DNA"/>
</dbReference>
<reference evidence="2" key="1">
    <citation type="submission" date="2016-05" db="EMBL/GenBank/DDBJ databases">
        <authorList>
            <person name="Lavstsen T."/>
            <person name="Jespersen J.S."/>
        </authorList>
    </citation>
    <scope>NUCLEOTIDE SEQUENCE</scope>
    <source>
        <strain evidence="2">PFRJS10</strain>
    </source>
</reference>
<organism evidence="2">
    <name type="scientific">Propionibacterium freudenreichii</name>
    <dbReference type="NCBI Taxonomy" id="1744"/>
    <lineage>
        <taxon>Bacteria</taxon>
        <taxon>Bacillati</taxon>
        <taxon>Actinomycetota</taxon>
        <taxon>Actinomycetes</taxon>
        <taxon>Propionibacteriales</taxon>
        <taxon>Propionibacteriaceae</taxon>
        <taxon>Propionibacterium</taxon>
    </lineage>
</organism>
<evidence type="ECO:0000313" key="2">
    <source>
        <dbReference type="EMBL" id="SBN39320.1"/>
    </source>
</evidence>